<reference evidence="2 3" key="1">
    <citation type="submission" date="2013-03" db="EMBL/GenBank/DDBJ databases">
        <title>The Genome Sequence of Capronia epimyces CBS 606.96.</title>
        <authorList>
            <consortium name="The Broad Institute Genomics Platform"/>
            <person name="Cuomo C."/>
            <person name="de Hoog S."/>
            <person name="Gorbushina A."/>
            <person name="Walker B."/>
            <person name="Young S.K."/>
            <person name="Zeng Q."/>
            <person name="Gargeya S."/>
            <person name="Fitzgerald M."/>
            <person name="Haas B."/>
            <person name="Abouelleil A."/>
            <person name="Allen A.W."/>
            <person name="Alvarado L."/>
            <person name="Arachchi H.M."/>
            <person name="Berlin A.M."/>
            <person name="Chapman S.B."/>
            <person name="Gainer-Dewar J."/>
            <person name="Goldberg J."/>
            <person name="Griggs A."/>
            <person name="Gujja S."/>
            <person name="Hansen M."/>
            <person name="Howarth C."/>
            <person name="Imamovic A."/>
            <person name="Ireland A."/>
            <person name="Larimer J."/>
            <person name="McCowan C."/>
            <person name="Murphy C."/>
            <person name="Pearson M."/>
            <person name="Poon T.W."/>
            <person name="Priest M."/>
            <person name="Roberts A."/>
            <person name="Saif S."/>
            <person name="Shea T."/>
            <person name="Sisk P."/>
            <person name="Sykes S."/>
            <person name="Wortman J."/>
            <person name="Nusbaum C."/>
            <person name="Birren B."/>
        </authorList>
    </citation>
    <scope>NUCLEOTIDE SEQUENCE [LARGE SCALE GENOMIC DNA]</scope>
    <source>
        <strain evidence="2 3">CBS 606.96</strain>
    </source>
</reference>
<dbReference type="CDD" id="cd08276">
    <property type="entry name" value="MDR7"/>
    <property type="match status" value="1"/>
</dbReference>
<dbReference type="eggNOG" id="KOG1198">
    <property type="taxonomic scope" value="Eukaryota"/>
</dbReference>
<evidence type="ECO:0000259" key="1">
    <source>
        <dbReference type="SMART" id="SM00829"/>
    </source>
</evidence>
<dbReference type="AlphaFoldDB" id="W9Y509"/>
<keyword evidence="3" id="KW-1185">Reference proteome</keyword>
<proteinExistence type="predicted"/>
<dbReference type="Pfam" id="PF00107">
    <property type="entry name" value="ADH_zinc_N"/>
    <property type="match status" value="1"/>
</dbReference>
<dbReference type="InterPro" id="IPR052711">
    <property type="entry name" value="Zinc_ADH-like"/>
</dbReference>
<dbReference type="InterPro" id="IPR020843">
    <property type="entry name" value="ER"/>
</dbReference>
<gene>
    <name evidence="2" type="ORF">A1O3_09766</name>
</gene>
<dbReference type="GO" id="GO:0016491">
    <property type="term" value="F:oxidoreductase activity"/>
    <property type="evidence" value="ECO:0007669"/>
    <property type="project" value="InterPro"/>
</dbReference>
<dbReference type="Proteomes" id="UP000019478">
    <property type="component" value="Unassembled WGS sequence"/>
</dbReference>
<dbReference type="PANTHER" id="PTHR45033">
    <property type="match status" value="1"/>
</dbReference>
<dbReference type="RefSeq" id="XP_007738049.1">
    <property type="nucleotide sequence ID" value="XM_007739859.1"/>
</dbReference>
<accession>W9Y509</accession>
<organism evidence="2 3">
    <name type="scientific">Capronia epimyces CBS 606.96</name>
    <dbReference type="NCBI Taxonomy" id="1182542"/>
    <lineage>
        <taxon>Eukaryota</taxon>
        <taxon>Fungi</taxon>
        <taxon>Dikarya</taxon>
        <taxon>Ascomycota</taxon>
        <taxon>Pezizomycotina</taxon>
        <taxon>Eurotiomycetes</taxon>
        <taxon>Chaetothyriomycetidae</taxon>
        <taxon>Chaetothyriales</taxon>
        <taxon>Herpotrichiellaceae</taxon>
        <taxon>Capronia</taxon>
    </lineage>
</organism>
<evidence type="ECO:0000313" key="3">
    <source>
        <dbReference type="Proteomes" id="UP000019478"/>
    </source>
</evidence>
<dbReference type="Pfam" id="PF08240">
    <property type="entry name" value="ADH_N"/>
    <property type="match status" value="1"/>
</dbReference>
<comment type="caution">
    <text evidence="2">The sequence shown here is derived from an EMBL/GenBank/DDBJ whole genome shotgun (WGS) entry which is preliminary data.</text>
</comment>
<dbReference type="PANTHER" id="PTHR45033:SF2">
    <property type="entry name" value="ZINC-TYPE ALCOHOL DEHYDROGENASE-LIKE PROTEIN C1773.06C"/>
    <property type="match status" value="1"/>
</dbReference>
<feature type="domain" description="Enoyl reductase (ER)" evidence="1">
    <location>
        <begin position="14"/>
        <end position="319"/>
    </location>
</feature>
<dbReference type="GeneID" id="19173849"/>
<evidence type="ECO:0000313" key="2">
    <source>
        <dbReference type="EMBL" id="EXJ77539.1"/>
    </source>
</evidence>
<dbReference type="STRING" id="1182542.W9Y509"/>
<dbReference type="Gene3D" id="3.90.180.10">
    <property type="entry name" value="Medium-chain alcohol dehydrogenases, catalytic domain"/>
    <property type="match status" value="1"/>
</dbReference>
<dbReference type="InterPro" id="IPR013154">
    <property type="entry name" value="ADH-like_N"/>
</dbReference>
<dbReference type="InterPro" id="IPR036291">
    <property type="entry name" value="NAD(P)-bd_dom_sf"/>
</dbReference>
<dbReference type="InterPro" id="IPR011032">
    <property type="entry name" value="GroES-like_sf"/>
</dbReference>
<sequence length="322" mass="33770">MSTHTVFRLASRDGFDGLKAFQEPMSRPGRGEVLVKVRSVGLNYRDIAIATSNYPLPVKDLVVPCSDMAGEVVQVGDDVVSGGGADEVAVGDAVVTPASFVLLYGPTKGHLDTLGGGRDGVLREYFVVPAHAVIKIPQSSSHSLTDWAAMTTTGATVWNAFYGHTPLKPGQTVLVQGTGGVALTALIFAKAAGATVIVTSSSDDKLDYVKAKYGADFTINYKTHPRWAAEVQRITNGRGADHVVDVGGAGTIEQSLEAVAWGGIVSNIGFLAGVPEGQMPNVALMTLVKGSTLRGILSGSKQQLEEAVRRSWPPLSTSLPAR</sequence>
<dbReference type="InterPro" id="IPR013149">
    <property type="entry name" value="ADH-like_C"/>
</dbReference>
<dbReference type="Gene3D" id="3.40.50.720">
    <property type="entry name" value="NAD(P)-binding Rossmann-like Domain"/>
    <property type="match status" value="1"/>
</dbReference>
<name>W9Y509_9EURO</name>
<dbReference type="SUPFAM" id="SSF51735">
    <property type="entry name" value="NAD(P)-binding Rossmann-fold domains"/>
    <property type="match status" value="1"/>
</dbReference>
<dbReference type="SUPFAM" id="SSF50129">
    <property type="entry name" value="GroES-like"/>
    <property type="match status" value="1"/>
</dbReference>
<dbReference type="HOGENOM" id="CLU_026673_3_4_1"/>
<dbReference type="OrthoDB" id="3509362at2759"/>
<dbReference type="SMART" id="SM00829">
    <property type="entry name" value="PKS_ER"/>
    <property type="match status" value="1"/>
</dbReference>
<dbReference type="EMBL" id="AMGY01000010">
    <property type="protein sequence ID" value="EXJ77539.1"/>
    <property type="molecule type" value="Genomic_DNA"/>
</dbReference>
<protein>
    <recommendedName>
        <fullName evidence="1">Enoyl reductase (ER) domain-containing protein</fullName>
    </recommendedName>
</protein>